<dbReference type="GO" id="GO:0003964">
    <property type="term" value="F:RNA-directed DNA polymerase activity"/>
    <property type="evidence" value="ECO:0007669"/>
    <property type="project" value="UniProtKB-KW"/>
</dbReference>
<evidence type="ECO:0000256" key="6">
    <source>
        <dbReference type="ARBA" id="ARBA00022918"/>
    </source>
</evidence>
<keyword evidence="9" id="KW-1185">Reference proteome</keyword>
<dbReference type="Proteomes" id="UP000765509">
    <property type="component" value="Unassembled WGS sequence"/>
</dbReference>
<evidence type="ECO:0000256" key="5">
    <source>
        <dbReference type="ARBA" id="ARBA00022801"/>
    </source>
</evidence>
<dbReference type="EMBL" id="AVOT02027073">
    <property type="protein sequence ID" value="MBW0519057.1"/>
    <property type="molecule type" value="Genomic_DNA"/>
</dbReference>
<protein>
    <recommendedName>
        <fullName evidence="7">Reverse transcriptase RNase H-like domain-containing protein</fullName>
    </recommendedName>
</protein>
<dbReference type="OrthoDB" id="425619at2759"/>
<keyword evidence="5" id="KW-0378">Hydrolase</keyword>
<dbReference type="InterPro" id="IPR043502">
    <property type="entry name" value="DNA/RNA_pol_sf"/>
</dbReference>
<evidence type="ECO:0000256" key="1">
    <source>
        <dbReference type="ARBA" id="ARBA00022679"/>
    </source>
</evidence>
<name>A0A9Q3HWS2_9BASI</name>
<dbReference type="Pfam" id="PF17917">
    <property type="entry name" value="RT_RNaseH"/>
    <property type="match status" value="1"/>
</dbReference>
<keyword evidence="4" id="KW-0255">Endonuclease</keyword>
<evidence type="ECO:0000259" key="7">
    <source>
        <dbReference type="Pfam" id="PF17917"/>
    </source>
</evidence>
<organism evidence="8 9">
    <name type="scientific">Austropuccinia psidii MF-1</name>
    <dbReference type="NCBI Taxonomy" id="1389203"/>
    <lineage>
        <taxon>Eukaryota</taxon>
        <taxon>Fungi</taxon>
        <taxon>Dikarya</taxon>
        <taxon>Basidiomycota</taxon>
        <taxon>Pucciniomycotina</taxon>
        <taxon>Pucciniomycetes</taxon>
        <taxon>Pucciniales</taxon>
        <taxon>Sphaerophragmiaceae</taxon>
        <taxon>Austropuccinia</taxon>
    </lineage>
</organism>
<evidence type="ECO:0000313" key="9">
    <source>
        <dbReference type="Proteomes" id="UP000765509"/>
    </source>
</evidence>
<keyword evidence="6" id="KW-0695">RNA-directed DNA polymerase</keyword>
<keyword evidence="3" id="KW-0540">Nuclease</keyword>
<gene>
    <name evidence="8" type="ORF">O181_058772</name>
</gene>
<evidence type="ECO:0000313" key="8">
    <source>
        <dbReference type="EMBL" id="MBW0519057.1"/>
    </source>
</evidence>
<evidence type="ECO:0000256" key="4">
    <source>
        <dbReference type="ARBA" id="ARBA00022759"/>
    </source>
</evidence>
<sequence length="330" mass="38379">MKEDLIEILFHYWEGFASDNEPLGHLKGHEVNIMLNFEIPYPLLSRKSAYPASPRARESLETHINFKLPFELYIYECCEAVGSALHQVQIVNNKPYEDPICFTSRQRNPNEARYGESQMGFLCLFWAWEKLHYHIDGSVSEVITDFNAMKSLLNMKTPNRNTLILHISEQEYKGNMTILHKAGNINKNYDCWSRWELPNTPENTACVLENAAPQILIEVIKITNLGTELFQEVRESYNQDASFHILTSLIDKDFTDSAWDNYLDDIGETSNDNGRFCLFNGILYHRSKQTFLMVLFSRILIKTILLECHDKIYSVNLSEDRKMERINTTS</sequence>
<keyword evidence="1" id="KW-0808">Transferase</keyword>
<dbReference type="GO" id="GO:0004519">
    <property type="term" value="F:endonuclease activity"/>
    <property type="evidence" value="ECO:0007669"/>
    <property type="project" value="UniProtKB-KW"/>
</dbReference>
<evidence type="ECO:0000256" key="3">
    <source>
        <dbReference type="ARBA" id="ARBA00022722"/>
    </source>
</evidence>
<comment type="caution">
    <text evidence="8">The sequence shown here is derived from an EMBL/GenBank/DDBJ whole genome shotgun (WGS) entry which is preliminary data.</text>
</comment>
<keyword evidence="2" id="KW-0548">Nucleotidyltransferase</keyword>
<feature type="domain" description="Reverse transcriptase RNase H-like" evidence="7">
    <location>
        <begin position="66"/>
        <end position="159"/>
    </location>
</feature>
<dbReference type="AlphaFoldDB" id="A0A9Q3HWS2"/>
<dbReference type="SUPFAM" id="SSF56672">
    <property type="entry name" value="DNA/RNA polymerases"/>
    <property type="match status" value="1"/>
</dbReference>
<evidence type="ECO:0000256" key="2">
    <source>
        <dbReference type="ARBA" id="ARBA00022695"/>
    </source>
</evidence>
<proteinExistence type="predicted"/>
<dbReference type="InterPro" id="IPR041373">
    <property type="entry name" value="RT_RNaseH"/>
</dbReference>
<reference evidence="8" key="1">
    <citation type="submission" date="2021-03" db="EMBL/GenBank/DDBJ databases">
        <title>Draft genome sequence of rust myrtle Austropuccinia psidii MF-1, a brazilian biotype.</title>
        <authorList>
            <person name="Quecine M.C."/>
            <person name="Pachon D.M.R."/>
            <person name="Bonatelli M.L."/>
            <person name="Correr F.H."/>
            <person name="Franceschini L.M."/>
            <person name="Leite T.F."/>
            <person name="Margarido G.R.A."/>
            <person name="Almeida C.A."/>
            <person name="Ferrarezi J.A."/>
            <person name="Labate C.A."/>
        </authorList>
    </citation>
    <scope>NUCLEOTIDE SEQUENCE</scope>
    <source>
        <strain evidence="8">MF-1</strain>
    </source>
</reference>
<accession>A0A9Q3HWS2</accession>
<dbReference type="GO" id="GO:0016787">
    <property type="term" value="F:hydrolase activity"/>
    <property type="evidence" value="ECO:0007669"/>
    <property type="project" value="UniProtKB-KW"/>
</dbReference>